<dbReference type="EMBL" id="CP023445">
    <property type="protein sequence ID" value="ATE52190.1"/>
    <property type="molecule type" value="Genomic_DNA"/>
</dbReference>
<dbReference type="RefSeq" id="WP_096491220.1">
    <property type="nucleotide sequence ID" value="NZ_CP023445.1"/>
</dbReference>
<dbReference type="Pfam" id="PF00702">
    <property type="entry name" value="Hydrolase"/>
    <property type="match status" value="1"/>
</dbReference>
<organism evidence="1 2">
    <name type="scientific">Actinosynnema pretiosum</name>
    <dbReference type="NCBI Taxonomy" id="42197"/>
    <lineage>
        <taxon>Bacteria</taxon>
        <taxon>Bacillati</taxon>
        <taxon>Actinomycetota</taxon>
        <taxon>Actinomycetes</taxon>
        <taxon>Pseudonocardiales</taxon>
        <taxon>Pseudonocardiaceae</taxon>
        <taxon>Actinosynnema</taxon>
    </lineage>
</organism>
<evidence type="ECO:0000313" key="2">
    <source>
        <dbReference type="Proteomes" id="UP000218505"/>
    </source>
</evidence>
<dbReference type="PANTHER" id="PTHR46649:SF4">
    <property type="entry name" value="HALOACID DEHALOGENASE-LIKE HYDROLASE (HAD) SUPERFAMILY PROTEIN"/>
    <property type="match status" value="1"/>
</dbReference>
<dbReference type="KEGG" id="apre:CNX65_01855"/>
<proteinExistence type="predicted"/>
<accession>A0A290YZL5</accession>
<dbReference type="NCBIfam" id="TIGR01549">
    <property type="entry name" value="HAD-SF-IA-v1"/>
    <property type="match status" value="1"/>
</dbReference>
<dbReference type="Proteomes" id="UP000218505">
    <property type="component" value="Chromosome"/>
</dbReference>
<evidence type="ECO:0000313" key="1">
    <source>
        <dbReference type="EMBL" id="ATE52190.1"/>
    </source>
</evidence>
<dbReference type="PANTHER" id="PTHR46649">
    <property type="match status" value="1"/>
</dbReference>
<dbReference type="PRINTS" id="PR00413">
    <property type="entry name" value="HADHALOGNASE"/>
</dbReference>
<gene>
    <name evidence="1" type="ORF">CNX65_01855</name>
</gene>
<dbReference type="SFLD" id="SFLDS00003">
    <property type="entry name" value="Haloacid_Dehalogenase"/>
    <property type="match status" value="1"/>
</dbReference>
<protein>
    <submittedName>
        <fullName evidence="1">Haloacid dehalogenase</fullName>
    </submittedName>
</protein>
<dbReference type="AlphaFoldDB" id="A0A290YZL5"/>
<reference evidence="1" key="1">
    <citation type="submission" date="2017-09" db="EMBL/GenBank/DDBJ databases">
        <title>Complete Genome Sequence of ansamitocin-producing Bacterium Actinosynnema pretiosum X47.</title>
        <authorList>
            <person name="Cao G."/>
            <person name="Zong G."/>
            <person name="Zhong C."/>
            <person name="Fu J."/>
        </authorList>
    </citation>
    <scope>NUCLEOTIDE SEQUENCE [LARGE SCALE GENOMIC DNA]</scope>
    <source>
        <strain evidence="1">X47</strain>
    </source>
</reference>
<dbReference type="SUPFAM" id="SSF56784">
    <property type="entry name" value="HAD-like"/>
    <property type="match status" value="1"/>
</dbReference>
<keyword evidence="2" id="KW-1185">Reference proteome</keyword>
<dbReference type="InterPro" id="IPR006439">
    <property type="entry name" value="HAD-SF_hydro_IA"/>
</dbReference>
<name>A0A290YZL5_9PSEU</name>
<sequence length="203" mass="22204">MTIRAVLFDFSNTLFRLEHPSFALHGELMRALTAPFGLPDGLAVDADTWERRDLDPVAHREAHVEALASAGAEDPDGFYESLLSPTRWQAYPDTAVALGTHLRTAVVSNIGWDVRSVFARHGVLGRVDEFVLSYEEGVVKPDPKLFEVACERLGVEPGEALMIGDSEEADGGARAVGCRFELVEPLPTQERPDALLNAISRHA</sequence>
<dbReference type="SFLD" id="SFLDG01129">
    <property type="entry name" value="C1.5:_HAD__Beta-PGM__Phosphata"/>
    <property type="match status" value="1"/>
</dbReference>
<dbReference type="InterPro" id="IPR036412">
    <property type="entry name" value="HAD-like_sf"/>
</dbReference>
<dbReference type="InterPro" id="IPR023214">
    <property type="entry name" value="HAD_sf"/>
</dbReference>
<dbReference type="Gene3D" id="3.40.50.1000">
    <property type="entry name" value="HAD superfamily/HAD-like"/>
    <property type="match status" value="1"/>
</dbReference>